<feature type="non-terminal residue" evidence="6">
    <location>
        <position position="1"/>
    </location>
</feature>
<gene>
    <name evidence="6" type="ORF">C3L33_11679</name>
</gene>
<keyword evidence="2 3" id="KW-0129">CBS domain</keyword>
<protein>
    <recommendedName>
        <fullName evidence="5">CBS domain-containing protein</fullName>
    </recommendedName>
</protein>
<feature type="compositionally biased region" description="Low complexity" evidence="4">
    <location>
        <begin position="287"/>
        <end position="300"/>
    </location>
</feature>
<feature type="region of interest" description="Disordered" evidence="4">
    <location>
        <begin position="286"/>
        <end position="315"/>
    </location>
</feature>
<dbReference type="AlphaFoldDB" id="A0A6A4LJ04"/>
<dbReference type="EMBL" id="QEFC01001726">
    <property type="protein sequence ID" value="KAE9456414.1"/>
    <property type="molecule type" value="Genomic_DNA"/>
</dbReference>
<evidence type="ECO:0000313" key="7">
    <source>
        <dbReference type="Proteomes" id="UP000428333"/>
    </source>
</evidence>
<dbReference type="PANTHER" id="PTHR13780">
    <property type="entry name" value="AMP-ACTIVATED PROTEIN KINASE, GAMMA REGULATORY SUBUNIT"/>
    <property type="match status" value="1"/>
</dbReference>
<comment type="caution">
    <text evidence="6">The sequence shown here is derived from an EMBL/GenBank/DDBJ whole genome shotgun (WGS) entry which is preliminary data.</text>
</comment>
<dbReference type="PROSITE" id="PS51371">
    <property type="entry name" value="CBS"/>
    <property type="match status" value="1"/>
</dbReference>
<dbReference type="SUPFAM" id="SSF54631">
    <property type="entry name" value="CBS-domain pair"/>
    <property type="match status" value="1"/>
</dbReference>
<reference evidence="6 7" key="1">
    <citation type="journal article" date="2019" name="Genome Biol. Evol.">
        <title>The Rhododendron genome and chromosomal organization provide insight into shared whole-genome duplications across the heath family (Ericaceae).</title>
        <authorList>
            <person name="Soza V.L."/>
            <person name="Lindsley D."/>
            <person name="Waalkes A."/>
            <person name="Ramage E."/>
            <person name="Patwardhan R.P."/>
            <person name="Burton J.N."/>
            <person name="Adey A."/>
            <person name="Kumar A."/>
            <person name="Qiu R."/>
            <person name="Shendure J."/>
            <person name="Hall B."/>
        </authorList>
    </citation>
    <scope>NUCLEOTIDE SEQUENCE [LARGE SCALE GENOMIC DNA]</scope>
    <source>
        <strain evidence="6">RSF 1966-606</strain>
    </source>
</reference>
<evidence type="ECO:0000313" key="6">
    <source>
        <dbReference type="EMBL" id="KAE9456414.1"/>
    </source>
</evidence>
<evidence type="ECO:0000256" key="2">
    <source>
        <dbReference type="ARBA" id="ARBA00023122"/>
    </source>
</evidence>
<sequence length="388" mass="41468">MAVGLLDSEVADLCLGKPPLRPLSASATITDALSALKTDDDGFVSVWKCDQYSSENSGECLCVGKVCMVDVVCYLCKPENLTSPSSAMDSPVSVLLSEVPGRVRHVEPHLSLLEAIDLILQGAQNLVVPIKSNSRKTLQKSSINPTSHHGREFCWLTQEDIIRFLLCSIGLFSSIPALSISTLGLISTNFSSVGSHSPASLAMGVVSDSLADQTAVAVLDDDGVLIGEISPFTLACCDESIAAAFMTLSVGDLMAFTCCGGPPEEIVRVMKTRLKEMNLEGMLEEFSASSGIPSTSPSSSSDDESSSRNASLPRPGRYGRSCSYSAKVMRRAEAIVCHQGSSLAAVMVQAIAHRVNYVWVVDENRSLVGIVTFSNMLRVFYEHLQSMA</sequence>
<dbReference type="InterPro" id="IPR000644">
    <property type="entry name" value="CBS_dom"/>
</dbReference>
<keyword evidence="1" id="KW-0677">Repeat</keyword>
<dbReference type="GO" id="GO:0005634">
    <property type="term" value="C:nucleus"/>
    <property type="evidence" value="ECO:0007669"/>
    <property type="project" value="TreeGrafter"/>
</dbReference>
<dbReference type="GO" id="GO:0005737">
    <property type="term" value="C:cytoplasm"/>
    <property type="evidence" value="ECO:0007669"/>
    <property type="project" value="TreeGrafter"/>
</dbReference>
<feature type="domain" description="CBS" evidence="5">
    <location>
        <begin position="329"/>
        <end position="386"/>
    </location>
</feature>
<dbReference type="PANTHER" id="PTHR13780:SF128">
    <property type="entry name" value="CBS DOMAIN-CONTAINING PROTEIN"/>
    <property type="match status" value="1"/>
</dbReference>
<organism evidence="6 7">
    <name type="scientific">Rhododendron williamsianum</name>
    <dbReference type="NCBI Taxonomy" id="262921"/>
    <lineage>
        <taxon>Eukaryota</taxon>
        <taxon>Viridiplantae</taxon>
        <taxon>Streptophyta</taxon>
        <taxon>Embryophyta</taxon>
        <taxon>Tracheophyta</taxon>
        <taxon>Spermatophyta</taxon>
        <taxon>Magnoliopsida</taxon>
        <taxon>eudicotyledons</taxon>
        <taxon>Gunneridae</taxon>
        <taxon>Pentapetalae</taxon>
        <taxon>asterids</taxon>
        <taxon>Ericales</taxon>
        <taxon>Ericaceae</taxon>
        <taxon>Ericoideae</taxon>
        <taxon>Rhodoreae</taxon>
        <taxon>Rhododendron</taxon>
    </lineage>
</organism>
<keyword evidence="7" id="KW-1185">Reference proteome</keyword>
<evidence type="ECO:0000259" key="5">
    <source>
        <dbReference type="PROSITE" id="PS51371"/>
    </source>
</evidence>
<dbReference type="InterPro" id="IPR046342">
    <property type="entry name" value="CBS_dom_sf"/>
</dbReference>
<dbReference type="OrthoDB" id="681454at2759"/>
<dbReference type="Pfam" id="PF00571">
    <property type="entry name" value="CBS"/>
    <property type="match status" value="1"/>
</dbReference>
<dbReference type="InterPro" id="IPR050511">
    <property type="entry name" value="AMPK_gamma/SDS23_families"/>
</dbReference>
<evidence type="ECO:0000256" key="4">
    <source>
        <dbReference type="SAM" id="MobiDB-lite"/>
    </source>
</evidence>
<dbReference type="Gene3D" id="3.10.580.10">
    <property type="entry name" value="CBS-domain"/>
    <property type="match status" value="1"/>
</dbReference>
<name>A0A6A4LJ04_9ERIC</name>
<evidence type="ECO:0000256" key="1">
    <source>
        <dbReference type="ARBA" id="ARBA00022737"/>
    </source>
</evidence>
<proteinExistence type="predicted"/>
<dbReference type="Proteomes" id="UP000428333">
    <property type="component" value="Linkage Group LG07"/>
</dbReference>
<accession>A0A6A4LJ04</accession>
<evidence type="ECO:0000256" key="3">
    <source>
        <dbReference type="PROSITE-ProRule" id="PRU00703"/>
    </source>
</evidence>